<proteinExistence type="predicted"/>
<dbReference type="PROSITE" id="PS51206">
    <property type="entry name" value="SF3_HELICASE_1"/>
    <property type="match status" value="1"/>
</dbReference>
<dbReference type="SUPFAM" id="SSF52540">
    <property type="entry name" value="P-loop containing nucleoside triphosphate hydrolases"/>
    <property type="match status" value="1"/>
</dbReference>
<keyword evidence="1" id="KW-0547">Nucleotide-binding</keyword>
<evidence type="ECO:0000256" key="1">
    <source>
        <dbReference type="ARBA" id="ARBA00022741"/>
    </source>
</evidence>
<dbReference type="InterPro" id="IPR014015">
    <property type="entry name" value="Helicase_SF3_DNA-vir"/>
</dbReference>
<evidence type="ECO:0000313" key="4">
    <source>
        <dbReference type="EMBL" id="QHS93580.1"/>
    </source>
</evidence>
<dbReference type="InterPro" id="IPR027417">
    <property type="entry name" value="P-loop_NTPase"/>
</dbReference>
<protein>
    <recommendedName>
        <fullName evidence="3">SF3 helicase domain-containing protein</fullName>
    </recommendedName>
</protein>
<sequence>MLQVPEDDPVLDGEFQAELASVFNLDDEPDEESGNEPEIDLDEMGPWDAFCQIFISNHLTHRTTEVLSNEDLQSLLDAVHEKAEGLLDNQLETSCAFFQIDTENEFNRATVEQQLCKYMFALATMSQALVHRELLGDQTVEAQQVKSRMIHTVRMVKYGNHFLTSELRRNVLQNGERGCHGQDINLFEFNTVDLKELSAFQRVVLEVLKEFHQHEFKRYRSLCYQQIVVFHVVDADHNHTYFRQSEFPEDDPSYTVKGRYPTSAWEPAGDKCELIDMVYRFCQKGTHFNRWVDLTKCSASSVAQYLAHCHDPEFPEFRRHRLARSFRNGMLHFTEREQPLWYSFFQFRRIPSDLVACKFYNQEFDNTIFNHYHWANIFTPSVQAIFDYQNFSPKVCSQLYTQIGRVLYELGQLDNWEVVLFFMGVARSGKSTLGKTALKFFQREDVGILASSIEAGFGLDALVDKLLYVCLEVTKNWNLPRADFQSIISGEDVSIRGKHKVARTVKWNVPGLLFGNELGPWIDSSGSIVRRLLVIEMSRRVQQVDTELDAKLEAELPTLIYKLQQAYVSYVGKCGVAGIWEKVPSYFKKVQTKIAISTNPIKDFIHNSPRIIRGPDLKMPLFRFRSYLTEFLTAKKMNISYTIEQLLDVFQQEDLKIVKDEGDWEGQKFKGRFVKGVTLRETAAQVEEQEVNAGLDEINAGKDNFKEEQEEEAKERGTEAICFIVRQIATRLIKPRLGRFRRAQRCKINLPAPHQVVQDAKKVLRRGPRVEEEKDARPPKRQKLTELARDLPIVVNLASIREQDCEIRPDDICL</sequence>
<dbReference type="InterPro" id="IPR045455">
    <property type="entry name" value="NrS-1_pol-like_helicase"/>
</dbReference>
<feature type="domain" description="SF3 helicase" evidence="3">
    <location>
        <begin position="363"/>
        <end position="550"/>
    </location>
</feature>
<dbReference type="GO" id="GO:0005524">
    <property type="term" value="F:ATP binding"/>
    <property type="evidence" value="ECO:0007669"/>
    <property type="project" value="UniProtKB-KW"/>
</dbReference>
<keyword evidence="2" id="KW-0067">ATP-binding</keyword>
<evidence type="ECO:0000259" key="3">
    <source>
        <dbReference type="PROSITE" id="PS51206"/>
    </source>
</evidence>
<organism evidence="4">
    <name type="scientific">viral metagenome</name>
    <dbReference type="NCBI Taxonomy" id="1070528"/>
    <lineage>
        <taxon>unclassified sequences</taxon>
        <taxon>metagenomes</taxon>
        <taxon>organismal metagenomes</taxon>
    </lineage>
</organism>
<dbReference type="EMBL" id="MN739207">
    <property type="protein sequence ID" value="QHS93580.1"/>
    <property type="molecule type" value="Genomic_DNA"/>
</dbReference>
<dbReference type="Pfam" id="PF19263">
    <property type="entry name" value="DUF5906"/>
    <property type="match status" value="1"/>
</dbReference>
<accession>A0A6C0BNG2</accession>
<dbReference type="Gene3D" id="3.40.50.300">
    <property type="entry name" value="P-loop containing nucleotide triphosphate hydrolases"/>
    <property type="match status" value="1"/>
</dbReference>
<evidence type="ECO:0000256" key="2">
    <source>
        <dbReference type="ARBA" id="ARBA00022840"/>
    </source>
</evidence>
<name>A0A6C0BNG2_9ZZZZ</name>
<reference evidence="4" key="1">
    <citation type="journal article" date="2020" name="Nature">
        <title>Giant virus diversity and host interactions through global metagenomics.</title>
        <authorList>
            <person name="Schulz F."/>
            <person name="Roux S."/>
            <person name="Paez-Espino D."/>
            <person name="Jungbluth S."/>
            <person name="Walsh D.A."/>
            <person name="Denef V.J."/>
            <person name="McMahon K.D."/>
            <person name="Konstantinidis K.T."/>
            <person name="Eloe-Fadrosh E.A."/>
            <person name="Kyrpides N.C."/>
            <person name="Woyke T."/>
        </authorList>
    </citation>
    <scope>NUCLEOTIDE SEQUENCE</scope>
    <source>
        <strain evidence="4">GVMAG-M-3300018080-19</strain>
    </source>
</reference>
<dbReference type="AlphaFoldDB" id="A0A6C0BNG2"/>